<evidence type="ECO:0000256" key="13">
    <source>
        <dbReference type="SAM" id="MobiDB-lite"/>
    </source>
</evidence>
<protein>
    <recommendedName>
        <fullName evidence="11">Glycosyl-4,4'-diaponeurosporenoate acyltransferase</fullName>
    </recommendedName>
</protein>
<keyword evidence="7 14" id="KW-0472">Membrane</keyword>
<dbReference type="Pfam" id="PF18927">
    <property type="entry name" value="CrtO"/>
    <property type="match status" value="1"/>
</dbReference>
<keyword evidence="3" id="KW-0808">Transferase</keyword>
<comment type="subcellular location">
    <subcellularLocation>
        <location evidence="1">Cell membrane</location>
        <topology evidence="1">Single-pass membrane protein</topology>
    </subcellularLocation>
</comment>
<evidence type="ECO:0000256" key="3">
    <source>
        <dbReference type="ARBA" id="ARBA00022679"/>
    </source>
</evidence>
<evidence type="ECO:0000256" key="7">
    <source>
        <dbReference type="ARBA" id="ARBA00023136"/>
    </source>
</evidence>
<evidence type="ECO:0000256" key="8">
    <source>
        <dbReference type="ARBA" id="ARBA00023315"/>
    </source>
</evidence>
<dbReference type="AlphaFoldDB" id="A0A9D1SSX9"/>
<evidence type="ECO:0000256" key="9">
    <source>
        <dbReference type="ARBA" id="ARBA00023588"/>
    </source>
</evidence>
<evidence type="ECO:0000256" key="5">
    <source>
        <dbReference type="ARBA" id="ARBA00022729"/>
    </source>
</evidence>
<evidence type="ECO:0000256" key="1">
    <source>
        <dbReference type="ARBA" id="ARBA00004162"/>
    </source>
</evidence>
<accession>A0A9D1SSX9</accession>
<keyword evidence="8" id="KW-0012">Acyltransferase</keyword>
<organism evidence="15 16">
    <name type="scientific">Candidatus Aphodomorpha intestinavium</name>
    <dbReference type="NCBI Taxonomy" id="2840672"/>
    <lineage>
        <taxon>Bacteria</taxon>
        <taxon>Bacillati</taxon>
        <taxon>Bacillota</taxon>
        <taxon>Clostridia</taxon>
        <taxon>Eubacteriales</taxon>
        <taxon>Candidatus Aphodomorpha</taxon>
    </lineage>
</organism>
<dbReference type="GO" id="GO:0005886">
    <property type="term" value="C:plasma membrane"/>
    <property type="evidence" value="ECO:0007669"/>
    <property type="project" value="UniProtKB-SubCell"/>
</dbReference>
<evidence type="ECO:0000313" key="16">
    <source>
        <dbReference type="Proteomes" id="UP000824128"/>
    </source>
</evidence>
<evidence type="ECO:0000256" key="2">
    <source>
        <dbReference type="ARBA" id="ARBA00022475"/>
    </source>
</evidence>
<feature type="transmembrane region" description="Helical" evidence="14">
    <location>
        <begin position="6"/>
        <end position="24"/>
    </location>
</feature>
<comment type="caution">
    <text evidence="15">The sequence shown here is derived from an EMBL/GenBank/DDBJ whole genome shotgun (WGS) entry which is preliminary data.</text>
</comment>
<evidence type="ECO:0000256" key="6">
    <source>
        <dbReference type="ARBA" id="ARBA00022989"/>
    </source>
</evidence>
<evidence type="ECO:0000256" key="12">
    <source>
        <dbReference type="ARBA" id="ARBA00025324"/>
    </source>
</evidence>
<dbReference type="Proteomes" id="UP000824128">
    <property type="component" value="Unassembled WGS sequence"/>
</dbReference>
<gene>
    <name evidence="15" type="ORF">IAD24_05495</name>
</gene>
<comment type="pathway">
    <text evidence="9">Carotenoid biosynthesis; staphyloxanthin biosynthesis; staphyloxanthin from farnesyl diphosphate: step 5/5.</text>
</comment>
<evidence type="ECO:0000256" key="10">
    <source>
        <dbReference type="ARBA" id="ARBA00023603"/>
    </source>
</evidence>
<evidence type="ECO:0000256" key="11">
    <source>
        <dbReference type="ARBA" id="ARBA00023667"/>
    </source>
</evidence>
<reference evidence="15" key="1">
    <citation type="submission" date="2020-10" db="EMBL/GenBank/DDBJ databases">
        <authorList>
            <person name="Gilroy R."/>
        </authorList>
    </citation>
    <scope>NUCLEOTIDE SEQUENCE</scope>
    <source>
        <strain evidence="15">ChiGjej2B2-16831</strain>
    </source>
</reference>
<keyword evidence="4 14" id="KW-0812">Transmembrane</keyword>
<feature type="transmembrane region" description="Helical" evidence="14">
    <location>
        <begin position="118"/>
        <end position="138"/>
    </location>
</feature>
<keyword evidence="2" id="KW-1003">Cell membrane</keyword>
<dbReference type="GO" id="GO:0016746">
    <property type="term" value="F:acyltransferase activity"/>
    <property type="evidence" value="ECO:0007669"/>
    <property type="project" value="UniProtKB-KW"/>
</dbReference>
<evidence type="ECO:0000256" key="14">
    <source>
        <dbReference type="SAM" id="Phobius"/>
    </source>
</evidence>
<sequence>MQTVSAIIYIALLGLAAHLVGEALPRRWFRFDRGLYRCRAWERGGAVYERFSIHRWKLLLPDKSRHARGMVKKQLGGMPTVQQLERLLQETCVAECVHWALMPFGAALMLLLPGAAGALAALLYALSHVPFILIQRYNRPRLARLYRRVSGGGADAGVPHRPAAAQPVGAA</sequence>
<keyword evidence="6 14" id="KW-1133">Transmembrane helix</keyword>
<evidence type="ECO:0000256" key="4">
    <source>
        <dbReference type="ARBA" id="ARBA00022692"/>
    </source>
</evidence>
<keyword evidence="5" id="KW-0732">Signal</keyword>
<dbReference type="EMBL" id="DVNZ01000173">
    <property type="protein sequence ID" value="HIU94598.1"/>
    <property type="molecule type" value="Genomic_DNA"/>
</dbReference>
<proteinExistence type="inferred from homology"/>
<name>A0A9D1SSX9_9FIRM</name>
<feature type="region of interest" description="Disordered" evidence="13">
    <location>
        <begin position="152"/>
        <end position="171"/>
    </location>
</feature>
<evidence type="ECO:0000313" key="15">
    <source>
        <dbReference type="EMBL" id="HIU94598.1"/>
    </source>
</evidence>
<comment type="similarity">
    <text evidence="10">Belongs to the acyltransferase CrtO family.</text>
</comment>
<reference evidence="15" key="2">
    <citation type="journal article" date="2021" name="PeerJ">
        <title>Extensive microbial diversity within the chicken gut microbiome revealed by metagenomics and culture.</title>
        <authorList>
            <person name="Gilroy R."/>
            <person name="Ravi A."/>
            <person name="Getino M."/>
            <person name="Pursley I."/>
            <person name="Horton D.L."/>
            <person name="Alikhan N.F."/>
            <person name="Baker D."/>
            <person name="Gharbi K."/>
            <person name="Hall N."/>
            <person name="Watson M."/>
            <person name="Adriaenssens E.M."/>
            <person name="Foster-Nyarko E."/>
            <person name="Jarju S."/>
            <person name="Secka A."/>
            <person name="Antonio M."/>
            <person name="Oren A."/>
            <person name="Chaudhuri R.R."/>
            <person name="La Ragione R."/>
            <person name="Hildebrand F."/>
            <person name="Pallen M.J."/>
        </authorList>
    </citation>
    <scope>NUCLEOTIDE SEQUENCE</scope>
    <source>
        <strain evidence="15">ChiGjej2B2-16831</strain>
    </source>
</reference>
<comment type="function">
    <text evidence="12">Catalyzes the acylation of glycosyl-4,4'-diaponeurosporenoate, i.e. the esterification of glucose at the C6'' position with the carboxyl group of the C(15) fatty acid 12-methyltetradecanoic acid, to yield staphyloxanthin. This is the last step in the biosynthesis of this orange pigment, present in most staphylococci strains.</text>
</comment>
<dbReference type="InterPro" id="IPR044021">
    <property type="entry name" value="CrtO"/>
</dbReference>